<dbReference type="EMBL" id="CP048739">
    <property type="protein sequence ID" value="QIB73547.1"/>
    <property type="molecule type" value="Genomic_DNA"/>
</dbReference>
<dbReference type="GeneID" id="44078567"/>
<feature type="transmembrane region" description="Helical" evidence="2">
    <location>
        <begin position="245"/>
        <end position="265"/>
    </location>
</feature>
<feature type="region of interest" description="Disordered" evidence="1">
    <location>
        <begin position="546"/>
        <end position="583"/>
    </location>
</feature>
<evidence type="ECO:0000256" key="2">
    <source>
        <dbReference type="SAM" id="Phobius"/>
    </source>
</evidence>
<evidence type="ECO:0000313" key="3">
    <source>
        <dbReference type="EMBL" id="QIB73547.1"/>
    </source>
</evidence>
<sequence>MRRLSYVVLAAVLVFSLVVPAAVTPTAADGGDGGTDGQYSLEFLASDGTEIHSEYVSVRNDGGSQYFWIVRYPPSGLASYGSSSSEEFIDSSTTVRRNKIRVYTDEGTGEDKTEFVIVYWNRATREVQTENGTTTEPYADIEAVERAKVDLEDGFQPSADISLRGHYQNASHVTMWKAGNREVKWSFKHKSVATATPVNLNSQSDLQNYIVLWVVLPGLVAVLAGQRTGGYFNRGGGAGPNRRGLLLGGGIFAALAMWVVGYVALASLIVTLPVSWALALGWASFVNAWDQQNAVESVAFIRMDTEMMPSPLESVDDLEDRSDGDDLSQILDSIGAELVSHDLVEMPNGELAVYKEGFDAWYARFSGCYTRMVIRNEMATVDLTDGSEFDRLVFVEEDPETEIVEHTPERTIVAWPWRTYEPEDPENPTDEDLQYMSVLPTELDTENYLKSAAVIAAFAGSCLAARQYLGSWLWGTLAYVPLRFVFATPVRGYAHTRVAKGLARAAWTTAFYQQIAVKRFGSIQDMAKTILRLDEKEQNLVEALREARDEQSITADATDRKSMPFESEMVEDDPARGATGGDD</sequence>
<keyword evidence="2" id="KW-0812">Transmembrane</keyword>
<dbReference type="AlphaFoldDB" id="A0A6C0UEF7"/>
<protein>
    <recommendedName>
        <fullName evidence="5">DUF2207 domain-containing protein</fullName>
    </recommendedName>
</protein>
<dbReference type="RefSeq" id="WP_163485595.1">
    <property type="nucleotide sequence ID" value="NZ_CP048739.1"/>
</dbReference>
<accession>A0A6C0UEF7</accession>
<feature type="transmembrane region" description="Helical" evidence="2">
    <location>
        <begin position="206"/>
        <end position="224"/>
    </location>
</feature>
<evidence type="ECO:0008006" key="5">
    <source>
        <dbReference type="Google" id="ProtNLM"/>
    </source>
</evidence>
<dbReference type="Proteomes" id="UP000465846">
    <property type="component" value="Chromosome"/>
</dbReference>
<organism evidence="3 4">
    <name type="scientific">Halogeometricum borinquense</name>
    <dbReference type="NCBI Taxonomy" id="60847"/>
    <lineage>
        <taxon>Archaea</taxon>
        <taxon>Methanobacteriati</taxon>
        <taxon>Methanobacteriota</taxon>
        <taxon>Stenosarchaea group</taxon>
        <taxon>Halobacteria</taxon>
        <taxon>Halobacteriales</taxon>
        <taxon>Haloferacaceae</taxon>
        <taxon>Halogeometricum</taxon>
    </lineage>
</organism>
<evidence type="ECO:0000256" key="1">
    <source>
        <dbReference type="SAM" id="MobiDB-lite"/>
    </source>
</evidence>
<name>A0A6C0UEF7_9EURY</name>
<keyword evidence="2" id="KW-1133">Transmembrane helix</keyword>
<gene>
    <name evidence="3" type="ORF">G3I44_04160</name>
</gene>
<proteinExistence type="predicted"/>
<feature type="compositionally biased region" description="Basic and acidic residues" evidence="1">
    <location>
        <begin position="546"/>
        <end position="563"/>
    </location>
</feature>
<keyword evidence="2" id="KW-0472">Membrane</keyword>
<reference evidence="3 4" key="1">
    <citation type="submission" date="2020-02" db="EMBL/GenBank/DDBJ databases">
        <title>Whole genome sequence of Halogeometricum borinquense strain wsp4.</title>
        <authorList>
            <person name="Verma D.K."/>
            <person name="Gopal K."/>
            <person name="Prasad E.S."/>
        </authorList>
    </citation>
    <scope>NUCLEOTIDE SEQUENCE [LARGE SCALE GENOMIC DNA]</scope>
    <source>
        <strain evidence="4">wsp4</strain>
    </source>
</reference>
<evidence type="ECO:0000313" key="4">
    <source>
        <dbReference type="Proteomes" id="UP000465846"/>
    </source>
</evidence>